<evidence type="ECO:0000313" key="2">
    <source>
        <dbReference type="WBParaSite" id="L893_g26758.t1"/>
    </source>
</evidence>
<reference evidence="2" key="1">
    <citation type="submission" date="2016-11" db="UniProtKB">
        <authorList>
            <consortium name="WormBaseParasite"/>
        </authorList>
    </citation>
    <scope>IDENTIFICATION</scope>
</reference>
<keyword evidence="1" id="KW-1185">Reference proteome</keyword>
<dbReference type="WBParaSite" id="L893_g26758.t1">
    <property type="protein sequence ID" value="L893_g26758.t1"/>
    <property type="gene ID" value="L893_g26758"/>
</dbReference>
<dbReference type="AlphaFoldDB" id="A0A1I7ZIM7"/>
<name>A0A1I7ZIM7_9BILA</name>
<sequence length="79" mass="8905">MSGREYCLPAALLDEKRFGSCPSMGRCDSPRNVYRKQDEALIELGKVPVNTVCLWAEDRTTVINRDDYHASLPRMSAIS</sequence>
<proteinExistence type="predicted"/>
<organism evidence="1 2">
    <name type="scientific">Steinernema glaseri</name>
    <dbReference type="NCBI Taxonomy" id="37863"/>
    <lineage>
        <taxon>Eukaryota</taxon>
        <taxon>Metazoa</taxon>
        <taxon>Ecdysozoa</taxon>
        <taxon>Nematoda</taxon>
        <taxon>Chromadorea</taxon>
        <taxon>Rhabditida</taxon>
        <taxon>Tylenchina</taxon>
        <taxon>Panagrolaimomorpha</taxon>
        <taxon>Strongyloidoidea</taxon>
        <taxon>Steinernematidae</taxon>
        <taxon>Steinernema</taxon>
    </lineage>
</organism>
<evidence type="ECO:0000313" key="1">
    <source>
        <dbReference type="Proteomes" id="UP000095287"/>
    </source>
</evidence>
<accession>A0A1I7ZIM7</accession>
<protein>
    <submittedName>
        <fullName evidence="2">Transposase</fullName>
    </submittedName>
</protein>
<dbReference type="Proteomes" id="UP000095287">
    <property type="component" value="Unplaced"/>
</dbReference>